<gene>
    <name evidence="5" type="ORF">I9W82_000738</name>
</gene>
<accession>A0A8H7ZJX8</accession>
<dbReference type="GO" id="GO:0042254">
    <property type="term" value="P:ribosome biogenesis"/>
    <property type="evidence" value="ECO:0007669"/>
    <property type="project" value="InterPro"/>
</dbReference>
<keyword evidence="3" id="KW-0812">Transmembrane</keyword>
<dbReference type="Pfam" id="PF03914">
    <property type="entry name" value="CBF"/>
    <property type="match status" value="1"/>
</dbReference>
<feature type="compositionally biased region" description="Basic and acidic residues" evidence="2">
    <location>
        <begin position="12"/>
        <end position="24"/>
    </location>
</feature>
<evidence type="ECO:0000256" key="3">
    <source>
        <dbReference type="SAM" id="Phobius"/>
    </source>
</evidence>
<comment type="caution">
    <text evidence="5">The sequence shown here is derived from an EMBL/GenBank/DDBJ whole genome shotgun (WGS) entry which is preliminary data.</text>
</comment>
<dbReference type="InterPro" id="IPR027193">
    <property type="entry name" value="Noc4"/>
</dbReference>
<dbReference type="GeneID" id="93649367"/>
<sequence>MPPKRKTSQKSDATKSKKQRGEKTELLSLEQMNTLAQEIKNESKFNNFVTLLSQLQLVQNLLTGKEDADAETIGRQIVLIAYERFEVLFNEGMMKGSSKHDEKQRLVINWLTDKYQNFKSAILNLISSRLSYETSLQLDSLEVYLNLVKLESAVAEKQFPKKTYQQLVEVLLNNTISNISPDGSSNNFIVLEFNEIFKSYWDLQFYFFDTLADALSSWKDNLSDKELERVFANFVTIIRSGLKFNSEDLESEPTFVAKDALPSTVYKQNKFKSQFQKCILTILSYPLSTSQSKLMLSILHKRIIPYMSQPQGLMDFLTDSYDLQDDLIIPILSLNSLYELMKSYNLEYPDFYSKLYSLLRPELFYTRYRSRFFRLCDLFLSSTHLSAGLVASFIKRLARLALTSSASGVVIIIPFIYNLLKRHPTCMIMLHNTDGSQVGDPFDNLETNPLNTQAIKSSLWELETLMSHYHPNIATLAKIFGEPFRKPNYNMEDFLDWSYQSLLETEKSRRYKNQAALEFENFEFVLAGNDKEGNCLLEGWCL</sequence>
<name>A0A8H7ZJX8_9ASCO</name>
<comment type="similarity">
    <text evidence="1">Belongs to the CBF/MAK21 family.</text>
</comment>
<dbReference type="Proteomes" id="UP000669133">
    <property type="component" value="Unassembled WGS sequence"/>
</dbReference>
<dbReference type="OrthoDB" id="10263185at2759"/>
<evidence type="ECO:0000256" key="1">
    <source>
        <dbReference type="ARBA" id="ARBA00007797"/>
    </source>
</evidence>
<dbReference type="InterPro" id="IPR005612">
    <property type="entry name" value="CCAAT-binding_factor"/>
</dbReference>
<feature type="region of interest" description="Disordered" evidence="2">
    <location>
        <begin position="1"/>
        <end position="24"/>
    </location>
</feature>
<keyword evidence="6" id="KW-1185">Reference proteome</keyword>
<evidence type="ECO:0000313" key="5">
    <source>
        <dbReference type="EMBL" id="KAG5421646.1"/>
    </source>
</evidence>
<dbReference type="GO" id="GO:0032040">
    <property type="term" value="C:small-subunit processome"/>
    <property type="evidence" value="ECO:0007669"/>
    <property type="project" value="TreeGrafter"/>
</dbReference>
<organism evidence="5 6">
    <name type="scientific">Candida metapsilosis</name>
    <dbReference type="NCBI Taxonomy" id="273372"/>
    <lineage>
        <taxon>Eukaryota</taxon>
        <taxon>Fungi</taxon>
        <taxon>Dikarya</taxon>
        <taxon>Ascomycota</taxon>
        <taxon>Saccharomycotina</taxon>
        <taxon>Pichiomycetes</taxon>
        <taxon>Debaryomycetaceae</taxon>
        <taxon>Candida/Lodderomyces clade</taxon>
        <taxon>Candida</taxon>
    </lineage>
</organism>
<reference evidence="5 6" key="1">
    <citation type="submission" date="2020-12" db="EMBL/GenBank/DDBJ databases">
        <title>Effect of drift, selection, and recombination on the evolution of hybrid genomes in Candida yeast pathogens.</title>
        <authorList>
            <person name="Mixao V."/>
            <person name="Ksiezopolska E."/>
            <person name="Saus E."/>
            <person name="Boekhout T."/>
            <person name="Gacser A."/>
            <person name="Gabaldon T."/>
        </authorList>
    </citation>
    <scope>NUCLEOTIDE SEQUENCE [LARGE SCALE GENOMIC DNA]</scope>
    <source>
        <strain evidence="5 6">BP57</strain>
    </source>
</reference>
<keyword evidence="3" id="KW-0472">Membrane</keyword>
<dbReference type="PANTHER" id="PTHR12455">
    <property type="entry name" value="NUCLEOLAR COMPLEX PROTEIN 4"/>
    <property type="match status" value="1"/>
</dbReference>
<proteinExistence type="inferred from homology"/>
<dbReference type="GO" id="GO:0030692">
    <property type="term" value="C:Noc4p-Nop14p complex"/>
    <property type="evidence" value="ECO:0007669"/>
    <property type="project" value="TreeGrafter"/>
</dbReference>
<dbReference type="AlphaFoldDB" id="A0A8H7ZJX8"/>
<feature type="domain" description="CCAAT-binding factor" evidence="4">
    <location>
        <begin position="331"/>
        <end position="477"/>
    </location>
</feature>
<evidence type="ECO:0000256" key="2">
    <source>
        <dbReference type="SAM" id="MobiDB-lite"/>
    </source>
</evidence>
<protein>
    <submittedName>
        <fullName evidence="5">NOC4</fullName>
    </submittedName>
</protein>
<dbReference type="EMBL" id="JAEOAQ010000001">
    <property type="protein sequence ID" value="KAG5421646.1"/>
    <property type="molecule type" value="Genomic_DNA"/>
</dbReference>
<dbReference type="RefSeq" id="XP_067550762.1">
    <property type="nucleotide sequence ID" value="XM_067695134.1"/>
</dbReference>
<dbReference type="PANTHER" id="PTHR12455:SF0">
    <property type="entry name" value="NUCLEOLAR COMPLEX PROTEIN 4 HOMOLOG"/>
    <property type="match status" value="1"/>
</dbReference>
<evidence type="ECO:0000259" key="4">
    <source>
        <dbReference type="Pfam" id="PF03914"/>
    </source>
</evidence>
<keyword evidence="3" id="KW-1133">Transmembrane helix</keyword>
<evidence type="ECO:0000313" key="6">
    <source>
        <dbReference type="Proteomes" id="UP000669133"/>
    </source>
</evidence>
<feature type="transmembrane region" description="Helical" evidence="3">
    <location>
        <begin position="400"/>
        <end position="420"/>
    </location>
</feature>